<name>A0AA88NGQ6_CHASR</name>
<dbReference type="Proteomes" id="UP001187415">
    <property type="component" value="Unassembled WGS sequence"/>
</dbReference>
<protein>
    <submittedName>
        <fullName evidence="1">Uncharacterized protein</fullName>
    </submittedName>
</protein>
<evidence type="ECO:0000313" key="1">
    <source>
        <dbReference type="EMBL" id="KAK2856852.1"/>
    </source>
</evidence>
<dbReference type="EMBL" id="JAUPFM010000003">
    <property type="protein sequence ID" value="KAK2856852.1"/>
    <property type="molecule type" value="Genomic_DNA"/>
</dbReference>
<proteinExistence type="predicted"/>
<keyword evidence="2" id="KW-1185">Reference proteome</keyword>
<comment type="caution">
    <text evidence="1">The sequence shown here is derived from an EMBL/GenBank/DDBJ whole genome shotgun (WGS) entry which is preliminary data.</text>
</comment>
<organism evidence="1 2">
    <name type="scientific">Channa striata</name>
    <name type="common">Snakehead murrel</name>
    <name type="synonym">Ophicephalus striatus</name>
    <dbReference type="NCBI Taxonomy" id="64152"/>
    <lineage>
        <taxon>Eukaryota</taxon>
        <taxon>Metazoa</taxon>
        <taxon>Chordata</taxon>
        <taxon>Craniata</taxon>
        <taxon>Vertebrata</taxon>
        <taxon>Euteleostomi</taxon>
        <taxon>Actinopterygii</taxon>
        <taxon>Neopterygii</taxon>
        <taxon>Teleostei</taxon>
        <taxon>Neoteleostei</taxon>
        <taxon>Acanthomorphata</taxon>
        <taxon>Anabantaria</taxon>
        <taxon>Anabantiformes</taxon>
        <taxon>Channoidei</taxon>
        <taxon>Channidae</taxon>
        <taxon>Channa</taxon>
    </lineage>
</organism>
<dbReference type="AlphaFoldDB" id="A0AA88NGQ6"/>
<reference evidence="1" key="1">
    <citation type="submission" date="2023-07" db="EMBL/GenBank/DDBJ databases">
        <title>Chromosome-level Genome Assembly of Striped Snakehead (Channa striata).</title>
        <authorList>
            <person name="Liu H."/>
        </authorList>
    </citation>
    <scope>NUCLEOTIDE SEQUENCE</scope>
    <source>
        <strain evidence="1">Gz</strain>
        <tissue evidence="1">Muscle</tissue>
    </source>
</reference>
<evidence type="ECO:0000313" key="2">
    <source>
        <dbReference type="Proteomes" id="UP001187415"/>
    </source>
</evidence>
<gene>
    <name evidence="1" type="ORF">Q5P01_005587</name>
</gene>
<accession>A0AA88NGQ6</accession>
<sequence>MLFSQSAVVKKRAEMLRAPGFYGERRGGGKEVKERWKEDARHQPFNHFNNEPCDCRSPHLKRFHPDGNYWFNIQEDGIEH</sequence>